<dbReference type="GO" id="GO:0004412">
    <property type="term" value="F:homoserine dehydrogenase activity"/>
    <property type="evidence" value="ECO:0007669"/>
    <property type="project" value="UniProtKB-EC"/>
</dbReference>
<evidence type="ECO:0000256" key="4">
    <source>
        <dbReference type="ARBA" id="ARBA00013213"/>
    </source>
</evidence>
<dbReference type="GO" id="GO:0009086">
    <property type="term" value="P:methionine biosynthetic process"/>
    <property type="evidence" value="ECO:0007669"/>
    <property type="project" value="UniProtKB-KW"/>
</dbReference>
<evidence type="ECO:0000256" key="7">
    <source>
        <dbReference type="ARBA" id="ARBA00022697"/>
    </source>
</evidence>
<evidence type="ECO:0000259" key="10">
    <source>
        <dbReference type="Pfam" id="PF00742"/>
    </source>
</evidence>
<keyword evidence="8 12" id="KW-0560">Oxidoreductase</keyword>
<dbReference type="EC" id="1.1.1.3" evidence="4"/>
<evidence type="ECO:0000256" key="5">
    <source>
        <dbReference type="ARBA" id="ARBA00013376"/>
    </source>
</evidence>
<dbReference type="GO" id="GO:0009088">
    <property type="term" value="P:threonine biosynthetic process"/>
    <property type="evidence" value="ECO:0007669"/>
    <property type="project" value="UniProtKB-UniPathway"/>
</dbReference>
<evidence type="ECO:0000256" key="8">
    <source>
        <dbReference type="ARBA" id="ARBA00023002"/>
    </source>
</evidence>
<dbReference type="UniPathway" id="UPA00050">
    <property type="reaction ID" value="UER00063"/>
</dbReference>
<reference evidence="12 13" key="1">
    <citation type="submission" date="2019-07" db="EMBL/GenBank/DDBJ databases">
        <title>Flavobacterium sp. nov., isolated from glacier ice.</title>
        <authorList>
            <person name="Liu Q."/>
            <person name="Xin Y.-H."/>
        </authorList>
    </citation>
    <scope>NUCLEOTIDE SEQUENCE [LARGE SCALE GENOMIC DNA]</scope>
    <source>
        <strain evidence="12 13">ZT4R6</strain>
    </source>
</reference>
<evidence type="ECO:0000256" key="1">
    <source>
        <dbReference type="ARBA" id="ARBA00005056"/>
    </source>
</evidence>
<organism evidence="12 13">
    <name type="scientific">Flavobacterium zepuense</name>
    <dbReference type="NCBI Taxonomy" id="2593302"/>
    <lineage>
        <taxon>Bacteria</taxon>
        <taxon>Pseudomonadati</taxon>
        <taxon>Bacteroidota</taxon>
        <taxon>Flavobacteriia</taxon>
        <taxon>Flavobacteriales</taxon>
        <taxon>Flavobacteriaceae</taxon>
        <taxon>Flavobacterium</taxon>
    </lineage>
</organism>
<dbReference type="RefSeq" id="WP_143371742.1">
    <property type="nucleotide sequence ID" value="NZ_VJVZ01000001.1"/>
</dbReference>
<evidence type="ECO:0000256" key="3">
    <source>
        <dbReference type="ARBA" id="ARBA00006753"/>
    </source>
</evidence>
<dbReference type="PANTHER" id="PTHR43331">
    <property type="entry name" value="HOMOSERINE DEHYDROGENASE"/>
    <property type="match status" value="1"/>
</dbReference>
<keyword evidence="13" id="KW-1185">Reference proteome</keyword>
<dbReference type="GO" id="GO:0050661">
    <property type="term" value="F:NADP binding"/>
    <property type="evidence" value="ECO:0007669"/>
    <property type="project" value="InterPro"/>
</dbReference>
<keyword evidence="7" id="KW-0791">Threonine biosynthesis</keyword>
<dbReference type="Proteomes" id="UP000320643">
    <property type="component" value="Unassembled WGS sequence"/>
</dbReference>
<dbReference type="InterPro" id="IPR036291">
    <property type="entry name" value="NAD(P)-bd_dom_sf"/>
</dbReference>
<keyword evidence="9" id="KW-0486">Methionine biosynthesis</keyword>
<gene>
    <name evidence="12" type="ORF">FMM05_02410</name>
</gene>
<dbReference type="UniPathway" id="UPA00051">
    <property type="reaction ID" value="UER00465"/>
</dbReference>
<feature type="domain" description="Aspartate/homoserine dehydrogenase NAD-binding" evidence="11">
    <location>
        <begin position="12"/>
        <end position="122"/>
    </location>
</feature>
<dbReference type="SUPFAM" id="SSF51735">
    <property type="entry name" value="NAD(P)-binding Rossmann-fold domains"/>
    <property type="match status" value="1"/>
</dbReference>
<proteinExistence type="inferred from homology"/>
<accession>A0A552VAL1</accession>
<dbReference type="EMBL" id="VJVZ01000001">
    <property type="protein sequence ID" value="TRW27514.1"/>
    <property type="molecule type" value="Genomic_DNA"/>
</dbReference>
<protein>
    <recommendedName>
        <fullName evidence="5">Homoserine dehydrogenase</fullName>
        <ecNumber evidence="4">1.1.1.3</ecNumber>
    </recommendedName>
</protein>
<name>A0A552VAL1_9FLAO</name>
<comment type="caution">
    <text evidence="12">The sequence shown here is derived from an EMBL/GenBank/DDBJ whole genome shotgun (WGS) entry which is preliminary data.</text>
</comment>
<dbReference type="InterPro" id="IPR001342">
    <property type="entry name" value="HDH_cat"/>
</dbReference>
<evidence type="ECO:0000256" key="2">
    <source>
        <dbReference type="ARBA" id="ARBA00005062"/>
    </source>
</evidence>
<dbReference type="FunFam" id="3.30.360.10:FF:000005">
    <property type="entry name" value="Homoserine dehydrogenase"/>
    <property type="match status" value="1"/>
</dbReference>
<comment type="pathway">
    <text evidence="1">Amino-acid biosynthesis; L-threonine biosynthesis; L-threonine from L-aspartate: step 3/5.</text>
</comment>
<feature type="domain" description="Homoserine dehydrogenase catalytic" evidence="10">
    <location>
        <begin position="130"/>
        <end position="308"/>
    </location>
</feature>
<evidence type="ECO:0000256" key="9">
    <source>
        <dbReference type="ARBA" id="ARBA00023167"/>
    </source>
</evidence>
<comment type="pathway">
    <text evidence="2">Amino-acid biosynthesis; L-methionine biosynthesis via de novo pathway; L-homoserine from L-aspartate: step 3/3.</text>
</comment>
<sequence length="407" mass="45346">MSRKNLNIGLFGFGVVGHGLYEVLQKTPALRANIKNICVRDKNKERTIGAENFTFDKDDILNDPEINVVVELIDDADAAFEIVSAALKKGKAVVSANKKMVAEHFTELLQLQKEYNVPLLYEAAACASMPIIRNLEEYYDNDLLESIEGIVNGSTNYILTKTFAENLSYEQALKQAQDLGFAESNPILDTGGFDAKYKLLILLAHAFGYIARPEELFNIGINNIGDLELKYAKEKGLKIKLVAQAYKGTDGTLSAFVIPKFVTPEDRLFNVDDVFNGMITKTSFADTHFFVGRGAGSYPTASAVLSDISALSYDYRYEYKKIYREENLTLTNDVELKVLLRHKKEESEALKLHFNTIEEAYTNHDSGYLTGNITLANLKALEEGNQGERSFILINVLTEKDATALAV</sequence>
<dbReference type="Gene3D" id="3.30.360.10">
    <property type="entry name" value="Dihydrodipicolinate Reductase, domain 2"/>
    <property type="match status" value="1"/>
</dbReference>
<evidence type="ECO:0000313" key="13">
    <source>
        <dbReference type="Proteomes" id="UP000320643"/>
    </source>
</evidence>
<comment type="similarity">
    <text evidence="3">Belongs to the homoserine dehydrogenase family.</text>
</comment>
<dbReference type="SUPFAM" id="SSF55347">
    <property type="entry name" value="Glyceraldehyde-3-phosphate dehydrogenase-like, C-terminal domain"/>
    <property type="match status" value="1"/>
</dbReference>
<dbReference type="InterPro" id="IPR005106">
    <property type="entry name" value="Asp/hSer_DH_NAD-bd"/>
</dbReference>
<evidence type="ECO:0000313" key="12">
    <source>
        <dbReference type="EMBL" id="TRW27514.1"/>
    </source>
</evidence>
<dbReference type="AlphaFoldDB" id="A0A552VAL1"/>
<dbReference type="PANTHER" id="PTHR43331:SF1">
    <property type="entry name" value="HOMOSERINE DEHYDROGENASE"/>
    <property type="match status" value="1"/>
</dbReference>
<dbReference type="Gene3D" id="3.40.50.720">
    <property type="entry name" value="NAD(P)-binding Rossmann-like Domain"/>
    <property type="match status" value="1"/>
</dbReference>
<keyword evidence="6" id="KW-0028">Amino-acid biosynthesis</keyword>
<dbReference type="NCBIfam" id="NF004976">
    <property type="entry name" value="PRK06349.1"/>
    <property type="match status" value="1"/>
</dbReference>
<evidence type="ECO:0000259" key="11">
    <source>
        <dbReference type="Pfam" id="PF03447"/>
    </source>
</evidence>
<dbReference type="OrthoDB" id="9808167at2"/>
<dbReference type="Pfam" id="PF03447">
    <property type="entry name" value="NAD_binding_3"/>
    <property type="match status" value="1"/>
</dbReference>
<evidence type="ECO:0000256" key="6">
    <source>
        <dbReference type="ARBA" id="ARBA00022605"/>
    </source>
</evidence>
<dbReference type="Pfam" id="PF00742">
    <property type="entry name" value="Homoserine_dh"/>
    <property type="match status" value="1"/>
</dbReference>